<proteinExistence type="predicted"/>
<dbReference type="KEGG" id="npi:G7071_14195"/>
<sequence length="132" mass="14089">MDEATWAAFAATLTLLGLAWTWVSYRRRGLPSGIRTLGFSMLPAAAWLTGTLELVTRTATAVADWAAGLVLSPITWAGIVLGATGVLLIITGGFLRDRQLGIAASSRDRVTPAPIDRDLADIEALLKKRGDR</sequence>
<organism evidence="2 3">
    <name type="scientific">Nocardioides piscis</name>
    <dbReference type="NCBI Taxonomy" id="2714938"/>
    <lineage>
        <taxon>Bacteria</taxon>
        <taxon>Bacillati</taxon>
        <taxon>Actinomycetota</taxon>
        <taxon>Actinomycetes</taxon>
        <taxon>Propionibacteriales</taxon>
        <taxon>Nocardioidaceae</taxon>
        <taxon>Nocardioides</taxon>
    </lineage>
</organism>
<dbReference type="RefSeq" id="WP_166319815.1">
    <property type="nucleotide sequence ID" value="NZ_CP049866.1"/>
</dbReference>
<keyword evidence="1" id="KW-1133">Transmembrane helix</keyword>
<evidence type="ECO:0008006" key="4">
    <source>
        <dbReference type="Google" id="ProtNLM"/>
    </source>
</evidence>
<feature type="transmembrane region" description="Helical" evidence="1">
    <location>
        <begin position="6"/>
        <end position="25"/>
    </location>
</feature>
<feature type="transmembrane region" description="Helical" evidence="1">
    <location>
        <begin position="75"/>
        <end position="95"/>
    </location>
</feature>
<keyword evidence="3" id="KW-1185">Reference proteome</keyword>
<dbReference type="EMBL" id="CP049866">
    <property type="protein sequence ID" value="QIK76404.1"/>
    <property type="molecule type" value="Genomic_DNA"/>
</dbReference>
<evidence type="ECO:0000256" key="1">
    <source>
        <dbReference type="SAM" id="Phobius"/>
    </source>
</evidence>
<protein>
    <recommendedName>
        <fullName evidence="4">Cellulose synthase</fullName>
    </recommendedName>
</protein>
<evidence type="ECO:0000313" key="2">
    <source>
        <dbReference type="EMBL" id="QIK76404.1"/>
    </source>
</evidence>
<gene>
    <name evidence="2" type="ORF">G7071_14195</name>
</gene>
<keyword evidence="1" id="KW-0472">Membrane</keyword>
<keyword evidence="1" id="KW-0812">Transmembrane</keyword>
<feature type="transmembrane region" description="Helical" evidence="1">
    <location>
        <begin position="37"/>
        <end position="55"/>
    </location>
</feature>
<accession>A0A6G7YHN5</accession>
<dbReference type="AlphaFoldDB" id="A0A6G7YHN5"/>
<dbReference type="Proteomes" id="UP000502035">
    <property type="component" value="Chromosome"/>
</dbReference>
<name>A0A6G7YHN5_9ACTN</name>
<reference evidence="2 3" key="1">
    <citation type="submission" date="2020-03" db="EMBL/GenBank/DDBJ databases">
        <title>Nocardioides sp. nov., isolated from fish.</title>
        <authorList>
            <person name="Hyun D.-W."/>
            <person name="Bae J.-W."/>
        </authorList>
    </citation>
    <scope>NUCLEOTIDE SEQUENCE [LARGE SCALE GENOMIC DNA]</scope>
    <source>
        <strain evidence="2 3">HDW12A</strain>
    </source>
</reference>
<evidence type="ECO:0000313" key="3">
    <source>
        <dbReference type="Proteomes" id="UP000502035"/>
    </source>
</evidence>